<dbReference type="InterPro" id="IPR029039">
    <property type="entry name" value="Flavoprotein-like_sf"/>
</dbReference>
<accession>A0A5J4UXP4</accession>
<proteinExistence type="predicted"/>
<dbReference type="Gene3D" id="3.40.50.360">
    <property type="match status" value="1"/>
</dbReference>
<gene>
    <name evidence="1" type="ORF">EZS28_029968</name>
</gene>
<dbReference type="SUPFAM" id="SSF52218">
    <property type="entry name" value="Flavoproteins"/>
    <property type="match status" value="1"/>
</dbReference>
<evidence type="ECO:0000313" key="1">
    <source>
        <dbReference type="EMBL" id="KAA6374505.1"/>
    </source>
</evidence>
<evidence type="ECO:0000313" key="2">
    <source>
        <dbReference type="Proteomes" id="UP000324800"/>
    </source>
</evidence>
<dbReference type="GO" id="GO:0010181">
    <property type="term" value="F:FMN binding"/>
    <property type="evidence" value="ECO:0007669"/>
    <property type="project" value="InterPro"/>
</dbReference>
<protein>
    <recommendedName>
        <fullName evidence="3">Flavodoxin-like domain-containing protein</fullName>
    </recommendedName>
</protein>
<name>A0A5J4UXP4_9EUKA</name>
<dbReference type="PROSITE" id="PS00201">
    <property type="entry name" value="FLAVODOXIN"/>
    <property type="match status" value="1"/>
</dbReference>
<dbReference type="EMBL" id="SNRW01011927">
    <property type="protein sequence ID" value="KAA6374505.1"/>
    <property type="molecule type" value="Genomic_DNA"/>
</dbReference>
<evidence type="ECO:0008006" key="3">
    <source>
        <dbReference type="Google" id="ProtNLM"/>
    </source>
</evidence>
<dbReference type="GO" id="GO:0009055">
    <property type="term" value="F:electron transfer activity"/>
    <property type="evidence" value="ECO:0007669"/>
    <property type="project" value="InterPro"/>
</dbReference>
<dbReference type="AlphaFoldDB" id="A0A5J4UXP4"/>
<organism evidence="1 2">
    <name type="scientific">Streblomastix strix</name>
    <dbReference type="NCBI Taxonomy" id="222440"/>
    <lineage>
        <taxon>Eukaryota</taxon>
        <taxon>Metamonada</taxon>
        <taxon>Preaxostyla</taxon>
        <taxon>Oxymonadida</taxon>
        <taxon>Streblomastigidae</taxon>
        <taxon>Streblomastix</taxon>
    </lineage>
</organism>
<dbReference type="Proteomes" id="UP000324800">
    <property type="component" value="Unassembled WGS sequence"/>
</dbReference>
<reference evidence="1 2" key="1">
    <citation type="submission" date="2019-03" db="EMBL/GenBank/DDBJ databases">
        <title>Single cell metagenomics reveals metabolic interactions within the superorganism composed of flagellate Streblomastix strix and complex community of Bacteroidetes bacteria on its surface.</title>
        <authorList>
            <person name="Treitli S.C."/>
            <person name="Kolisko M."/>
            <person name="Husnik F."/>
            <person name="Keeling P."/>
            <person name="Hampl V."/>
        </authorList>
    </citation>
    <scope>NUCLEOTIDE SEQUENCE [LARGE SCALE GENOMIC DNA]</scope>
    <source>
        <strain evidence="1">ST1C</strain>
    </source>
</reference>
<comment type="caution">
    <text evidence="1">The sequence shown here is derived from an EMBL/GenBank/DDBJ whole genome shotgun (WGS) entry which is preliminary data.</text>
</comment>
<dbReference type="InterPro" id="IPR001226">
    <property type="entry name" value="Flavodoxin_CS"/>
</dbReference>
<sequence>MVRILIVYFSRGGATKFVAEQLTDDLAKGGVTVECEEVKSAQVKLGFWNLLKDIWGLVAGWKYVIDVAPINKPADYDAVIFGTAVWGSKVSGPLNEWLSQQTFDADSKTIYGRKRGHDAVHAKIEFVLKKPLAAKQSTFENETKGDGTVAKEKTAKFAKTILKALGIEVAGSTEEKKVE</sequence>